<feature type="region of interest" description="Disordered" evidence="1">
    <location>
        <begin position="160"/>
        <end position="261"/>
    </location>
</feature>
<dbReference type="STRING" id="50990.A0A4Y7PPW4"/>
<feature type="compositionally biased region" description="Low complexity" evidence="1">
    <location>
        <begin position="389"/>
        <end position="423"/>
    </location>
</feature>
<dbReference type="Proteomes" id="UP000294933">
    <property type="component" value="Unassembled WGS sequence"/>
</dbReference>
<feature type="compositionally biased region" description="Pro residues" evidence="1">
    <location>
        <begin position="169"/>
        <end position="183"/>
    </location>
</feature>
<feature type="compositionally biased region" description="Low complexity" evidence="1">
    <location>
        <begin position="196"/>
        <end position="210"/>
    </location>
</feature>
<dbReference type="EMBL" id="ML170239">
    <property type="protein sequence ID" value="TDL16619.1"/>
    <property type="molecule type" value="Genomic_DNA"/>
</dbReference>
<sequence>MDEHLDTSWCPVCERLILPKRYTVPVAPVAPPVPPQPIRASSPAPSALRASQTTRGKNGTIKARPNAHGGGLLHGTGRVRPGGGLRRDNTVKLNKSPSKVAQLLPEPQLPPAPVKTRTVIDQSQTPLYCSEECRSQDHHLDMSELPMDYYHHEDRPFSPHPAFLNPASRSPPPASPTLPPVPPNSWSARLSDAEQSDSSSATSTSYGTSSHGQPSPTDEPPRPRVERQDSWDFSSHPIPPPIPPMPLHPHRPQAAVDPLRHCKPKVEKENGGYNGGIMMAARRLASLLHPPRESTELSPPSIPSIFGFGAAPKPKVDVTSKKQKRNSAPAAPFDWQALVYNYGTPSGERPSFGSPSRESNVVKEEPAPPPRRPSPSRAQSVAELYAKYPLRTSLSRPTPSRSNSLASLPTTSTSYDTSYASTTQARSLERENIRSPTFSTGSEPSERRRRRHEPRSLLPPGAEGKLLVPDVKLKRFSASSPTQPPPRPLSTASFAESASAYSGTSSRSRISLSRNQSEASIARSQLGSVREEESDASTARHRRRRDRRSMISTEECNGPSSFPERRRLGMESRTWSYDNVAMPTYPVMPAIPVRQIRHAKVFVADGEDVSLVISQRPLNADERDRKDTEVSRKRGEEGGKEGWWVNLESEVMVIPERKRLFLFAGK</sequence>
<protein>
    <submittedName>
        <fullName evidence="2">Uncharacterized protein</fullName>
    </submittedName>
</protein>
<evidence type="ECO:0000313" key="2">
    <source>
        <dbReference type="EMBL" id="TDL16619.1"/>
    </source>
</evidence>
<feature type="compositionally biased region" description="Low complexity" evidence="1">
    <location>
        <begin position="38"/>
        <end position="52"/>
    </location>
</feature>
<reference evidence="2 3" key="1">
    <citation type="submission" date="2018-06" db="EMBL/GenBank/DDBJ databases">
        <title>A transcriptomic atlas of mushroom development highlights an independent origin of complex multicellularity.</title>
        <authorList>
            <consortium name="DOE Joint Genome Institute"/>
            <person name="Krizsan K."/>
            <person name="Almasi E."/>
            <person name="Merenyi Z."/>
            <person name="Sahu N."/>
            <person name="Viragh M."/>
            <person name="Koszo T."/>
            <person name="Mondo S."/>
            <person name="Kiss B."/>
            <person name="Balint B."/>
            <person name="Kues U."/>
            <person name="Barry K."/>
            <person name="Hegedus J.C."/>
            <person name="Henrissat B."/>
            <person name="Johnson J."/>
            <person name="Lipzen A."/>
            <person name="Ohm R."/>
            <person name="Nagy I."/>
            <person name="Pangilinan J."/>
            <person name="Yan J."/>
            <person name="Xiong Y."/>
            <person name="Grigoriev I.V."/>
            <person name="Hibbett D.S."/>
            <person name="Nagy L.G."/>
        </authorList>
    </citation>
    <scope>NUCLEOTIDE SEQUENCE [LARGE SCALE GENOMIC DNA]</scope>
    <source>
        <strain evidence="2 3">SZMC22713</strain>
    </source>
</reference>
<feature type="compositionally biased region" description="Polar residues" evidence="1">
    <location>
        <begin position="550"/>
        <end position="560"/>
    </location>
</feature>
<gene>
    <name evidence="2" type="ORF">BD410DRAFT_616776</name>
</gene>
<keyword evidence="3" id="KW-1185">Reference proteome</keyword>
<evidence type="ECO:0000313" key="3">
    <source>
        <dbReference type="Proteomes" id="UP000294933"/>
    </source>
</evidence>
<feature type="compositionally biased region" description="Polar residues" evidence="1">
    <location>
        <begin position="518"/>
        <end position="527"/>
    </location>
</feature>
<evidence type="ECO:0000256" key="1">
    <source>
        <dbReference type="SAM" id="MobiDB-lite"/>
    </source>
</evidence>
<organism evidence="2 3">
    <name type="scientific">Rickenella mellea</name>
    <dbReference type="NCBI Taxonomy" id="50990"/>
    <lineage>
        <taxon>Eukaryota</taxon>
        <taxon>Fungi</taxon>
        <taxon>Dikarya</taxon>
        <taxon>Basidiomycota</taxon>
        <taxon>Agaricomycotina</taxon>
        <taxon>Agaricomycetes</taxon>
        <taxon>Hymenochaetales</taxon>
        <taxon>Rickenellaceae</taxon>
        <taxon>Rickenella</taxon>
    </lineage>
</organism>
<feature type="compositionally biased region" description="Gly residues" evidence="1">
    <location>
        <begin position="68"/>
        <end position="84"/>
    </location>
</feature>
<feature type="compositionally biased region" description="Pro residues" evidence="1">
    <location>
        <begin position="237"/>
        <end position="247"/>
    </location>
</feature>
<name>A0A4Y7PPW4_9AGAM</name>
<feature type="region of interest" description="Disordered" evidence="1">
    <location>
        <begin position="34"/>
        <end position="121"/>
    </location>
</feature>
<dbReference type="AlphaFoldDB" id="A0A4Y7PPW4"/>
<proteinExistence type="predicted"/>
<feature type="compositionally biased region" description="Low complexity" evidence="1">
    <location>
        <begin position="495"/>
        <end position="517"/>
    </location>
</feature>
<feature type="compositionally biased region" description="Basic and acidic residues" evidence="1">
    <location>
        <begin position="219"/>
        <end position="230"/>
    </location>
</feature>
<feature type="region of interest" description="Disordered" evidence="1">
    <location>
        <begin position="291"/>
        <end position="330"/>
    </location>
</feature>
<dbReference type="VEuPathDB" id="FungiDB:BD410DRAFT_616776"/>
<accession>A0A4Y7PPW4</accession>
<dbReference type="OrthoDB" id="3365472at2759"/>
<feature type="region of interest" description="Disordered" evidence="1">
    <location>
        <begin position="346"/>
        <end position="567"/>
    </location>
</feature>